<evidence type="ECO:0000313" key="3">
    <source>
        <dbReference type="Proteomes" id="UP000250321"/>
    </source>
</evidence>
<reference evidence="2 3" key="1">
    <citation type="submission" date="2018-02" db="EMBL/GenBank/DDBJ databases">
        <title>Draft genome of wild Prunus yedoensis var. nudiflora.</title>
        <authorList>
            <person name="Baek S."/>
            <person name="Kim J.-H."/>
            <person name="Choi K."/>
            <person name="Kim G.-B."/>
            <person name="Cho A."/>
            <person name="Jang H."/>
            <person name="Shin C.-H."/>
            <person name="Yu H.-J."/>
            <person name="Mun J.-H."/>
        </authorList>
    </citation>
    <scope>NUCLEOTIDE SEQUENCE [LARGE SCALE GENOMIC DNA]</scope>
    <source>
        <strain evidence="3">cv. Jeju island</strain>
        <tissue evidence="2">Leaf</tissue>
    </source>
</reference>
<dbReference type="Proteomes" id="UP000250321">
    <property type="component" value="Unassembled WGS sequence"/>
</dbReference>
<proteinExistence type="predicted"/>
<feature type="compositionally biased region" description="Pro residues" evidence="1">
    <location>
        <begin position="36"/>
        <end position="46"/>
    </location>
</feature>
<evidence type="ECO:0000256" key="1">
    <source>
        <dbReference type="SAM" id="MobiDB-lite"/>
    </source>
</evidence>
<comment type="caution">
    <text evidence="2">The sequence shown here is derived from an EMBL/GenBank/DDBJ whole genome shotgun (WGS) entry which is preliminary data.</text>
</comment>
<protein>
    <submittedName>
        <fullName evidence="2">Branchpoint-bridging protein</fullName>
    </submittedName>
</protein>
<organism evidence="2 3">
    <name type="scientific">Prunus yedoensis var. nudiflora</name>
    <dbReference type="NCBI Taxonomy" id="2094558"/>
    <lineage>
        <taxon>Eukaryota</taxon>
        <taxon>Viridiplantae</taxon>
        <taxon>Streptophyta</taxon>
        <taxon>Embryophyta</taxon>
        <taxon>Tracheophyta</taxon>
        <taxon>Spermatophyta</taxon>
        <taxon>Magnoliopsida</taxon>
        <taxon>eudicotyledons</taxon>
        <taxon>Gunneridae</taxon>
        <taxon>Pentapetalae</taxon>
        <taxon>rosids</taxon>
        <taxon>fabids</taxon>
        <taxon>Rosales</taxon>
        <taxon>Rosaceae</taxon>
        <taxon>Amygdaloideae</taxon>
        <taxon>Amygdaleae</taxon>
        <taxon>Prunus</taxon>
    </lineage>
</organism>
<feature type="region of interest" description="Disordered" evidence="1">
    <location>
        <begin position="33"/>
        <end position="79"/>
    </location>
</feature>
<gene>
    <name evidence="2" type="ORF">Pyn_31240</name>
</gene>
<dbReference type="AlphaFoldDB" id="A0A314YDX8"/>
<dbReference type="STRING" id="2094558.A0A314YDX8"/>
<dbReference type="EMBL" id="PJQY01001247">
    <property type="protein sequence ID" value="PQQ04327.1"/>
    <property type="molecule type" value="Genomic_DNA"/>
</dbReference>
<accession>A0A314YDX8</accession>
<evidence type="ECO:0000313" key="2">
    <source>
        <dbReference type="EMBL" id="PQQ04327.1"/>
    </source>
</evidence>
<name>A0A314YDX8_PRUYE</name>
<keyword evidence="3" id="KW-1185">Reference proteome</keyword>
<sequence length="94" mass="9820">MQSVPTNMYGGSAMPPNGQHSYPASSYGYSSYYNAVPPPPPPPAPVPGSTADQSQSIGNVPWATNPPVPPPASSAEKTAYGADAEYEKFMAEMK</sequence>
<feature type="region of interest" description="Disordered" evidence="1">
    <location>
        <begin position="1"/>
        <end position="21"/>
    </location>
</feature>